<protein>
    <submittedName>
        <fullName evidence="2">DUF885 domain-containing protein</fullName>
    </submittedName>
</protein>
<gene>
    <name evidence="2" type="ORF">ACFQKB_14665</name>
</gene>
<feature type="region of interest" description="Disordered" evidence="1">
    <location>
        <begin position="74"/>
        <end position="106"/>
    </location>
</feature>
<dbReference type="RefSeq" id="WP_206681686.1">
    <property type="nucleotide sequence ID" value="NZ_JBHSXS010000006.1"/>
</dbReference>
<accession>A0ABW2CHQ5</accession>
<dbReference type="InterPro" id="IPR010281">
    <property type="entry name" value="DUF885"/>
</dbReference>
<reference evidence="3" key="1">
    <citation type="journal article" date="2019" name="Int. J. Syst. Evol. Microbiol.">
        <title>The Global Catalogue of Microorganisms (GCM) 10K type strain sequencing project: providing services to taxonomists for standard genome sequencing and annotation.</title>
        <authorList>
            <consortium name="The Broad Institute Genomics Platform"/>
            <consortium name="The Broad Institute Genome Sequencing Center for Infectious Disease"/>
            <person name="Wu L."/>
            <person name="Ma J."/>
        </authorList>
    </citation>
    <scope>NUCLEOTIDE SEQUENCE [LARGE SCALE GENOMIC DNA]</scope>
    <source>
        <strain evidence="3">JCM 3369</strain>
    </source>
</reference>
<proteinExistence type="predicted"/>
<dbReference type="Proteomes" id="UP001596380">
    <property type="component" value="Unassembled WGS sequence"/>
</dbReference>
<evidence type="ECO:0000313" key="3">
    <source>
        <dbReference type="Proteomes" id="UP001596380"/>
    </source>
</evidence>
<sequence>MSALDDLADRYVDDFAALEPCMAALMGIAGQEANLTDYGPEGHAARADLARRTLAELNALTAGDSAAADGNAAGGDAAGGGVPGDASSGPSASGAPGGGGAGGGDGARARAARIAAQVLRERLETDLALDAAGVREGYLDTIDGPVQRLQQAIELLDQGADTPWEAMRSRLAGLPGALEGLRDGLVRAREHGRVAARTQVLRNVEDCRHLPRYLRSLPPRYGEGPLRAALDVAADAASAAVSAFGAFLRDDLAAHAPERDALGADRYALGVRDFLGTRLDLEATYAWGWEELARVEREMAAVGAEILPGEPVEAVRAALDADPAHRVHGAEAFRDWIQELADRAIAELDGTHFDIPAPLRRVDCRIPPAEAGIYYLAPAEDLSRPGTVWWTVTDPDIVTWTVPATMFHEGAPGHHLQCGGATLNTATLNRYQRTSSELYPGACEGWALYAERLMDELGHYRDPGHRFGMLAGGQRFRAARIVLDIGLHLELPIPAGTGFHEGERWTPALAREFLRAHTGPETDAMIAFEIDRYLGRPAQAIAYKLGERVWLEARETARRRDGAAFDLKAFHRDALDLGPMGLDLLRAELTRP</sequence>
<evidence type="ECO:0000313" key="2">
    <source>
        <dbReference type="EMBL" id="MFC6881007.1"/>
    </source>
</evidence>
<dbReference type="EMBL" id="JBHSXS010000006">
    <property type="protein sequence ID" value="MFC6881007.1"/>
    <property type="molecule type" value="Genomic_DNA"/>
</dbReference>
<keyword evidence="3" id="KW-1185">Reference proteome</keyword>
<dbReference type="Pfam" id="PF05960">
    <property type="entry name" value="DUF885"/>
    <property type="match status" value="1"/>
</dbReference>
<name>A0ABW2CHQ5_9ACTN</name>
<dbReference type="PANTHER" id="PTHR33361">
    <property type="entry name" value="GLR0591 PROTEIN"/>
    <property type="match status" value="1"/>
</dbReference>
<feature type="compositionally biased region" description="Gly residues" evidence="1">
    <location>
        <begin position="95"/>
        <end position="106"/>
    </location>
</feature>
<dbReference type="PANTHER" id="PTHR33361:SF2">
    <property type="entry name" value="DUF885 DOMAIN-CONTAINING PROTEIN"/>
    <property type="match status" value="1"/>
</dbReference>
<feature type="compositionally biased region" description="Gly residues" evidence="1">
    <location>
        <begin position="74"/>
        <end position="83"/>
    </location>
</feature>
<comment type="caution">
    <text evidence="2">The sequence shown here is derived from an EMBL/GenBank/DDBJ whole genome shotgun (WGS) entry which is preliminary data.</text>
</comment>
<organism evidence="2 3">
    <name type="scientific">Actinomadura yumaensis</name>
    <dbReference type="NCBI Taxonomy" id="111807"/>
    <lineage>
        <taxon>Bacteria</taxon>
        <taxon>Bacillati</taxon>
        <taxon>Actinomycetota</taxon>
        <taxon>Actinomycetes</taxon>
        <taxon>Streptosporangiales</taxon>
        <taxon>Thermomonosporaceae</taxon>
        <taxon>Actinomadura</taxon>
    </lineage>
</organism>
<feature type="compositionally biased region" description="Low complexity" evidence="1">
    <location>
        <begin position="84"/>
        <end position="94"/>
    </location>
</feature>
<evidence type="ECO:0000256" key="1">
    <source>
        <dbReference type="SAM" id="MobiDB-lite"/>
    </source>
</evidence>